<dbReference type="GO" id="GO:0009408">
    <property type="term" value="P:response to heat"/>
    <property type="evidence" value="ECO:0007669"/>
    <property type="project" value="TreeGrafter"/>
</dbReference>
<dbReference type="PRINTS" id="PR00299">
    <property type="entry name" value="ACRYSTALLIN"/>
</dbReference>
<evidence type="ECO:0000313" key="6">
    <source>
        <dbReference type="RefSeq" id="XP_026753684.2"/>
    </source>
</evidence>
<dbReference type="SUPFAM" id="SSF49764">
    <property type="entry name" value="HSP20-like chaperones"/>
    <property type="match status" value="1"/>
</dbReference>
<dbReference type="GO" id="GO:0051082">
    <property type="term" value="F:unfolded protein binding"/>
    <property type="evidence" value="ECO:0007669"/>
    <property type="project" value="TreeGrafter"/>
</dbReference>
<dbReference type="InterPro" id="IPR001436">
    <property type="entry name" value="Alpha-crystallin/sHSP_animal"/>
</dbReference>
<dbReference type="AlphaFoldDB" id="A0A6J1WHG8"/>
<evidence type="ECO:0000313" key="5">
    <source>
        <dbReference type="Proteomes" id="UP001652740"/>
    </source>
</evidence>
<dbReference type="GO" id="GO:0042026">
    <property type="term" value="P:protein refolding"/>
    <property type="evidence" value="ECO:0007669"/>
    <property type="project" value="TreeGrafter"/>
</dbReference>
<keyword evidence="1" id="KW-0346">Stress response</keyword>
<dbReference type="CDD" id="cd06526">
    <property type="entry name" value="metazoan_ACD"/>
    <property type="match status" value="1"/>
</dbReference>
<dbReference type="KEGG" id="gmw:113513899"/>
<dbReference type="PANTHER" id="PTHR45640:SF13">
    <property type="entry name" value="HEAT SHOCK PROTEIN 22-RELATED"/>
    <property type="match status" value="1"/>
</dbReference>
<dbReference type="Gene3D" id="2.60.40.790">
    <property type="match status" value="1"/>
</dbReference>
<evidence type="ECO:0000256" key="3">
    <source>
        <dbReference type="RuleBase" id="RU003616"/>
    </source>
</evidence>
<dbReference type="GO" id="GO:0005634">
    <property type="term" value="C:nucleus"/>
    <property type="evidence" value="ECO:0007669"/>
    <property type="project" value="TreeGrafter"/>
</dbReference>
<dbReference type="Proteomes" id="UP001652740">
    <property type="component" value="Unplaced"/>
</dbReference>
<sequence length="207" mass="23745">MSILPYLYEMERPLRLMEREMFIPDDFFGFPPFQLAHKNFFGPPHLRHWENVFQPLENLIRPMEQLSAAINRLALNEVGTKITADNEKFQVNIDVQHFSPDEVSVKIVDNQVIVEGKHEEKRDEHGYISRQFVRRYTLPKECLPDTVESKLSSDGVLTITAPKVLALPSIGERIVPITHTGPVQKNIGSQDQDQDLSIVQETAKEAK</sequence>
<dbReference type="PANTHER" id="PTHR45640">
    <property type="entry name" value="HEAT SHOCK PROTEIN HSP-12.2-RELATED"/>
    <property type="match status" value="1"/>
</dbReference>
<evidence type="ECO:0000256" key="2">
    <source>
        <dbReference type="PROSITE-ProRule" id="PRU00285"/>
    </source>
</evidence>
<protein>
    <submittedName>
        <fullName evidence="6">Protein lethal(2)essential for life-like</fullName>
    </submittedName>
</protein>
<organism evidence="5 6">
    <name type="scientific">Galleria mellonella</name>
    <name type="common">Greater wax moth</name>
    <dbReference type="NCBI Taxonomy" id="7137"/>
    <lineage>
        <taxon>Eukaryota</taxon>
        <taxon>Metazoa</taxon>
        <taxon>Ecdysozoa</taxon>
        <taxon>Arthropoda</taxon>
        <taxon>Hexapoda</taxon>
        <taxon>Insecta</taxon>
        <taxon>Pterygota</taxon>
        <taxon>Neoptera</taxon>
        <taxon>Endopterygota</taxon>
        <taxon>Lepidoptera</taxon>
        <taxon>Glossata</taxon>
        <taxon>Ditrysia</taxon>
        <taxon>Pyraloidea</taxon>
        <taxon>Pyralidae</taxon>
        <taxon>Galleriinae</taxon>
        <taxon>Galleria</taxon>
    </lineage>
</organism>
<feature type="domain" description="SHSP" evidence="4">
    <location>
        <begin position="69"/>
        <end position="180"/>
    </location>
</feature>
<dbReference type="GeneID" id="113513899"/>
<proteinExistence type="inferred from homology"/>
<dbReference type="RefSeq" id="XP_026753684.2">
    <property type="nucleotide sequence ID" value="XM_026897883.3"/>
</dbReference>
<name>A0A6J1WHG8_GALME</name>
<evidence type="ECO:0000259" key="4">
    <source>
        <dbReference type="PROSITE" id="PS01031"/>
    </source>
</evidence>
<dbReference type="Pfam" id="PF00011">
    <property type="entry name" value="HSP20"/>
    <property type="match status" value="1"/>
</dbReference>
<accession>A0A6J1WHG8</accession>
<dbReference type="GO" id="GO:0005737">
    <property type="term" value="C:cytoplasm"/>
    <property type="evidence" value="ECO:0007669"/>
    <property type="project" value="TreeGrafter"/>
</dbReference>
<evidence type="ECO:0000256" key="1">
    <source>
        <dbReference type="ARBA" id="ARBA00023016"/>
    </source>
</evidence>
<dbReference type="InterPro" id="IPR008978">
    <property type="entry name" value="HSP20-like_chaperone"/>
</dbReference>
<comment type="similarity">
    <text evidence="2 3">Belongs to the small heat shock protein (HSP20) family.</text>
</comment>
<dbReference type="InterPro" id="IPR002068">
    <property type="entry name" value="A-crystallin/Hsp20_dom"/>
</dbReference>
<dbReference type="InParanoid" id="A0A6J1WHG8"/>
<gene>
    <name evidence="6" type="primary">LOC113513899</name>
</gene>
<reference evidence="6" key="1">
    <citation type="submission" date="2025-08" db="UniProtKB">
        <authorList>
            <consortium name="RefSeq"/>
        </authorList>
    </citation>
    <scope>IDENTIFICATION</scope>
    <source>
        <tissue evidence="6">Whole larvae</tissue>
    </source>
</reference>
<keyword evidence="5" id="KW-1185">Reference proteome</keyword>
<dbReference type="PROSITE" id="PS01031">
    <property type="entry name" value="SHSP"/>
    <property type="match status" value="1"/>
</dbReference>